<dbReference type="PANTHER" id="PTHR19303">
    <property type="entry name" value="TRANSPOSON"/>
    <property type="match status" value="1"/>
</dbReference>
<dbReference type="EMBL" id="BLXT01003952">
    <property type="protein sequence ID" value="GFO08331.1"/>
    <property type="molecule type" value="Genomic_DNA"/>
</dbReference>
<dbReference type="InterPro" id="IPR006600">
    <property type="entry name" value="HTH_CenpB_DNA-bd_dom"/>
</dbReference>
<dbReference type="InterPro" id="IPR007889">
    <property type="entry name" value="HTH_Psq"/>
</dbReference>
<dbReference type="InterPro" id="IPR009057">
    <property type="entry name" value="Homeodomain-like_sf"/>
</dbReference>
<keyword evidence="6" id="KW-1185">Reference proteome</keyword>
<evidence type="ECO:0000256" key="1">
    <source>
        <dbReference type="ARBA" id="ARBA00004123"/>
    </source>
</evidence>
<dbReference type="GO" id="GO:0005634">
    <property type="term" value="C:nucleus"/>
    <property type="evidence" value="ECO:0007669"/>
    <property type="project" value="UniProtKB-SubCell"/>
</dbReference>
<keyword evidence="2" id="KW-0238">DNA-binding</keyword>
<dbReference type="InterPro" id="IPR050863">
    <property type="entry name" value="CenT-Element_Derived"/>
</dbReference>
<proteinExistence type="predicted"/>
<evidence type="ECO:0000256" key="3">
    <source>
        <dbReference type="ARBA" id="ARBA00023242"/>
    </source>
</evidence>
<evidence type="ECO:0000259" key="4">
    <source>
        <dbReference type="PROSITE" id="PS51253"/>
    </source>
</evidence>
<sequence>MLEPSCDCCKMNTSVLAPPAQRQSPPMAAARLPVLAPPAQRQSPPVAAARLPLLAPPAQRQSPPVAAAILVVPVATASPPPAVVAPSDLDAPGVPLVSPRGVKRQRRLSDTSEDLRLKILSCLDFLGKVKDHPELLLATKEDGFGNRLHSDNVLRALKNTGSSSSTLKAITLVVSKAKPTALSGPEEQKIVEWLQESARRGFGRSKNQLITAVQTVLSKTPGRNTQFKNSHPGYKWYRGFMRRHAEQLTLRTPQALGAQQAAVSPEKIMQWFKTAESDIRKLVLMFCCWRVLVYSVSPFKPTKIASVVDEVEDLVHPVNVDKVPNCPTYTRMVRKYEKKEGSSRQNFSTSQAMVDAYNAVMEGHMSVNRASKHFGINKKSLLRRTNGEIPVNSHVGRQTTLSLVHETELAECIKLMAEWGWGFSSEEVKDIVQDFVSAAKLDTPFVRGRPERDWLEGYLSRHPDITPRKTEHLSSARASAEDPEVLKHWFEVLDNALTKAGVKDMPCQIFNADESGFVTDPKSQVVLATKGAKRVNQHIGESGREQITVNCCGSASGKVLPPCVIYKGKNLYEAWSTGGPAGACYTTSEKGWMEDAQFLDWFTKLFLTNTRDVSDKSRVLIFDGHLFHLSHALVQRAKENNVILLRLSAHLTHLLQPFDRAVFRPVKLKWQQLLVKFARTHSGPVGEKRLS</sequence>
<dbReference type="AlphaFoldDB" id="A0AAV4AJ28"/>
<reference evidence="5 6" key="1">
    <citation type="journal article" date="2021" name="Elife">
        <title>Chloroplast acquisition without the gene transfer in kleptoplastic sea slugs, Plakobranchus ocellatus.</title>
        <authorList>
            <person name="Maeda T."/>
            <person name="Takahashi S."/>
            <person name="Yoshida T."/>
            <person name="Shimamura S."/>
            <person name="Takaki Y."/>
            <person name="Nagai Y."/>
            <person name="Toyoda A."/>
            <person name="Suzuki Y."/>
            <person name="Arimoto A."/>
            <person name="Ishii H."/>
            <person name="Satoh N."/>
            <person name="Nishiyama T."/>
            <person name="Hasebe M."/>
            <person name="Maruyama T."/>
            <person name="Minagawa J."/>
            <person name="Obokata J."/>
            <person name="Shigenobu S."/>
        </authorList>
    </citation>
    <scope>NUCLEOTIDE SEQUENCE [LARGE SCALE GENOMIC DNA]</scope>
</reference>
<name>A0AAV4AJ28_9GAST</name>
<dbReference type="Gene3D" id="1.10.10.60">
    <property type="entry name" value="Homeodomain-like"/>
    <property type="match status" value="1"/>
</dbReference>
<dbReference type="PANTHER" id="PTHR19303:SF74">
    <property type="entry name" value="POGO TRANSPOSABLE ELEMENT WITH KRAB DOMAIN"/>
    <property type="match status" value="1"/>
</dbReference>
<gene>
    <name evidence="5" type="ORF">PoB_003483600</name>
</gene>
<dbReference type="PROSITE" id="PS51253">
    <property type="entry name" value="HTH_CENPB"/>
    <property type="match status" value="1"/>
</dbReference>
<evidence type="ECO:0000313" key="5">
    <source>
        <dbReference type="EMBL" id="GFO08331.1"/>
    </source>
</evidence>
<evidence type="ECO:0000313" key="6">
    <source>
        <dbReference type="Proteomes" id="UP000735302"/>
    </source>
</evidence>
<comment type="subcellular location">
    <subcellularLocation>
        <location evidence="1">Nucleus</location>
    </subcellularLocation>
</comment>
<dbReference type="Proteomes" id="UP000735302">
    <property type="component" value="Unassembled WGS sequence"/>
</dbReference>
<keyword evidence="3" id="KW-0539">Nucleus</keyword>
<dbReference type="SUPFAM" id="SSF46689">
    <property type="entry name" value="Homeodomain-like"/>
    <property type="match status" value="1"/>
</dbReference>
<organism evidence="5 6">
    <name type="scientific">Plakobranchus ocellatus</name>
    <dbReference type="NCBI Taxonomy" id="259542"/>
    <lineage>
        <taxon>Eukaryota</taxon>
        <taxon>Metazoa</taxon>
        <taxon>Spiralia</taxon>
        <taxon>Lophotrochozoa</taxon>
        <taxon>Mollusca</taxon>
        <taxon>Gastropoda</taxon>
        <taxon>Heterobranchia</taxon>
        <taxon>Euthyneura</taxon>
        <taxon>Panpulmonata</taxon>
        <taxon>Sacoglossa</taxon>
        <taxon>Placobranchoidea</taxon>
        <taxon>Plakobranchidae</taxon>
        <taxon>Plakobranchus</taxon>
    </lineage>
</organism>
<protein>
    <recommendedName>
        <fullName evidence="4">HTH CENPB-type domain-containing protein</fullName>
    </recommendedName>
</protein>
<feature type="domain" description="HTH CENPB-type" evidence="4">
    <location>
        <begin position="174"/>
        <end position="250"/>
    </location>
</feature>
<evidence type="ECO:0000256" key="2">
    <source>
        <dbReference type="ARBA" id="ARBA00023125"/>
    </source>
</evidence>
<accession>A0AAV4AJ28</accession>
<comment type="caution">
    <text evidence="5">The sequence shown here is derived from an EMBL/GenBank/DDBJ whole genome shotgun (WGS) entry which is preliminary data.</text>
</comment>
<dbReference type="Pfam" id="PF05225">
    <property type="entry name" value="HTH_psq"/>
    <property type="match status" value="1"/>
</dbReference>
<dbReference type="GO" id="GO:0003677">
    <property type="term" value="F:DNA binding"/>
    <property type="evidence" value="ECO:0007669"/>
    <property type="project" value="UniProtKB-KW"/>
</dbReference>
<dbReference type="InterPro" id="IPR004875">
    <property type="entry name" value="DDE_SF_endonuclease_dom"/>
</dbReference>
<dbReference type="Pfam" id="PF03184">
    <property type="entry name" value="DDE_1"/>
    <property type="match status" value="1"/>
</dbReference>